<accession>X1HJB4</accession>
<gene>
    <name evidence="1" type="ORF">S03H2_52962</name>
</gene>
<sequence length="259" mass="29525">YVKPFAIYSAGNCVINPNLYTVVQTPANQNEMEMPIGVVSKKYKLIQHYEVFDVAVNAIRDIGIDTELVEAKLTITEFGERMALGFLFPEDESYSFNIDENGDDMRLRLQCFNSVEGSARFMAFLELYRLVCSNGLMVGIAKLDFRKRHCIGWEIDDIGEVLSVGLSVITEEVELYRDWQQKELVLESIRQWVDGPLKDKWGVKLAARTFHIIRTGMDAKFAKPFEKGWPSEKTMEPTRKVPGTPQEAHNAFDISQVLS</sequence>
<feature type="non-terminal residue" evidence="1">
    <location>
        <position position="1"/>
    </location>
</feature>
<dbReference type="EMBL" id="BARU01033684">
    <property type="protein sequence ID" value="GAH70226.1"/>
    <property type="molecule type" value="Genomic_DNA"/>
</dbReference>
<organism evidence="1">
    <name type="scientific">marine sediment metagenome</name>
    <dbReference type="NCBI Taxonomy" id="412755"/>
    <lineage>
        <taxon>unclassified sequences</taxon>
        <taxon>metagenomes</taxon>
        <taxon>ecological metagenomes</taxon>
    </lineage>
</organism>
<dbReference type="InterPro" id="IPR026325">
    <property type="entry name" value="DUF932"/>
</dbReference>
<protein>
    <recommendedName>
        <fullName evidence="2">DUF932 domain-containing protein</fullName>
    </recommendedName>
</protein>
<reference evidence="1" key="1">
    <citation type="journal article" date="2014" name="Front. Microbiol.">
        <title>High frequency of phylogenetically diverse reductive dehalogenase-homologous genes in deep subseafloor sedimentary metagenomes.</title>
        <authorList>
            <person name="Kawai M."/>
            <person name="Futagami T."/>
            <person name="Toyoda A."/>
            <person name="Takaki Y."/>
            <person name="Nishi S."/>
            <person name="Hori S."/>
            <person name="Arai W."/>
            <person name="Tsubouchi T."/>
            <person name="Morono Y."/>
            <person name="Uchiyama I."/>
            <person name="Ito T."/>
            <person name="Fujiyama A."/>
            <person name="Inagaki F."/>
            <person name="Takami H."/>
        </authorList>
    </citation>
    <scope>NUCLEOTIDE SEQUENCE</scope>
    <source>
        <strain evidence="1">Expedition CK06-06</strain>
    </source>
</reference>
<feature type="non-terminal residue" evidence="1">
    <location>
        <position position="259"/>
    </location>
</feature>
<comment type="caution">
    <text evidence="1">The sequence shown here is derived from an EMBL/GenBank/DDBJ whole genome shotgun (WGS) entry which is preliminary data.</text>
</comment>
<name>X1HJB4_9ZZZZ</name>
<dbReference type="AlphaFoldDB" id="X1HJB4"/>
<proteinExistence type="predicted"/>
<dbReference type="Pfam" id="PF06067">
    <property type="entry name" value="DUF932"/>
    <property type="match status" value="1"/>
</dbReference>
<evidence type="ECO:0008006" key="2">
    <source>
        <dbReference type="Google" id="ProtNLM"/>
    </source>
</evidence>
<evidence type="ECO:0000313" key="1">
    <source>
        <dbReference type="EMBL" id="GAH70226.1"/>
    </source>
</evidence>